<dbReference type="Pfam" id="PF00001">
    <property type="entry name" value="7tm_1"/>
    <property type="match status" value="1"/>
</dbReference>
<evidence type="ECO:0000256" key="8">
    <source>
        <dbReference type="ARBA" id="ARBA00023224"/>
    </source>
</evidence>
<evidence type="ECO:0000256" key="2">
    <source>
        <dbReference type="ARBA" id="ARBA00022692"/>
    </source>
</evidence>
<sequence>AMLWLTAVEVITVILGLPANAKVLWIMLKTRADSSTSDIFTANLALIDILFCSMITLEIINTFFTIQKKIIDAMLFFWGFSEMGGPLFLTCVCVDLYLAVLHPITFMKFRDHKWKAVCSAVAWVFTISYSTSLVTFPIKYMEIIFPVILFSVLIVIVICNISILRALKESGPGSQEVHPVKKRAFNSVLAIFMTIMTCYFPIVFAFAVKNRVSQYIFSCYIMPLPLSFMCVGRCIQPFLYMYRVGKLFFSKSNLVRPTRSFE</sequence>
<evidence type="ECO:0000256" key="5">
    <source>
        <dbReference type="ARBA" id="ARBA00023136"/>
    </source>
</evidence>
<dbReference type="Gene3D" id="1.20.1070.10">
    <property type="entry name" value="Rhodopsin 7-helix transmembrane proteins"/>
    <property type="match status" value="1"/>
</dbReference>
<dbReference type="OMA" id="NDCIFIA"/>
<dbReference type="PANTHER" id="PTHR24232:SF107">
    <property type="entry name" value="HYDROXYCARBOXYLIC ACID RECEPTOR 2-LIKE"/>
    <property type="match status" value="1"/>
</dbReference>
<dbReference type="InterPro" id="IPR017452">
    <property type="entry name" value="GPCR_Rhodpsn_7TM"/>
</dbReference>
<keyword evidence="5 9" id="KW-0472">Membrane</keyword>
<dbReference type="PANTHER" id="PTHR24232">
    <property type="entry name" value="G-PROTEIN COUPLED RECEPTOR"/>
    <property type="match status" value="1"/>
</dbReference>
<comment type="subcellular location">
    <subcellularLocation>
        <location evidence="1">Membrane</location>
        <topology evidence="1">Multi-pass membrane protein</topology>
    </subcellularLocation>
</comment>
<dbReference type="GeneTree" id="ENSGT00390000008372"/>
<dbReference type="PRINTS" id="PR00237">
    <property type="entry name" value="GPCRRHODOPSN"/>
</dbReference>
<feature type="transmembrane region" description="Helical" evidence="9">
    <location>
        <begin position="116"/>
        <end position="138"/>
    </location>
</feature>
<feature type="transmembrane region" description="Helical" evidence="9">
    <location>
        <begin position="84"/>
        <end position="104"/>
    </location>
</feature>
<evidence type="ECO:0000256" key="4">
    <source>
        <dbReference type="ARBA" id="ARBA00023040"/>
    </source>
</evidence>
<feature type="transmembrane region" description="Helical" evidence="9">
    <location>
        <begin position="188"/>
        <end position="208"/>
    </location>
</feature>
<reference evidence="11" key="2">
    <citation type="submission" date="2025-08" db="UniProtKB">
        <authorList>
            <consortium name="Ensembl"/>
        </authorList>
    </citation>
    <scope>IDENTIFICATION</scope>
</reference>
<dbReference type="GO" id="GO:0004930">
    <property type="term" value="F:G protein-coupled receptor activity"/>
    <property type="evidence" value="ECO:0000318"/>
    <property type="project" value="GO_Central"/>
</dbReference>
<dbReference type="InterPro" id="IPR000276">
    <property type="entry name" value="GPCR_Rhodpsn"/>
</dbReference>
<organism evidence="11 12">
    <name type="scientific">Lepisosteus oculatus</name>
    <name type="common">Spotted gar</name>
    <dbReference type="NCBI Taxonomy" id="7918"/>
    <lineage>
        <taxon>Eukaryota</taxon>
        <taxon>Metazoa</taxon>
        <taxon>Chordata</taxon>
        <taxon>Craniata</taxon>
        <taxon>Vertebrata</taxon>
        <taxon>Euteleostomi</taxon>
        <taxon>Actinopterygii</taxon>
        <taxon>Neopterygii</taxon>
        <taxon>Holostei</taxon>
        <taxon>Semionotiformes</taxon>
        <taxon>Lepisosteidae</taxon>
        <taxon>Lepisosteus</taxon>
    </lineage>
</organism>
<dbReference type="FunFam" id="1.20.1070.10:FF:000512">
    <property type="entry name" value="Uncharacterized protein"/>
    <property type="match status" value="1"/>
</dbReference>
<reference evidence="12" key="1">
    <citation type="submission" date="2011-12" db="EMBL/GenBank/DDBJ databases">
        <title>The Draft Genome of Lepisosteus oculatus.</title>
        <authorList>
            <consortium name="The Broad Institute Genome Assembly &amp; Analysis Group"/>
            <consortium name="Computational R&amp;D Group"/>
            <consortium name="and Sequencing Platform"/>
            <person name="Di Palma F."/>
            <person name="Alfoldi J."/>
            <person name="Johnson J."/>
            <person name="Berlin A."/>
            <person name="Gnerre S."/>
            <person name="Jaffe D."/>
            <person name="MacCallum I."/>
            <person name="Young S."/>
            <person name="Walker B.J."/>
            <person name="Lander E.S."/>
            <person name="Lindblad-Toh K."/>
        </authorList>
    </citation>
    <scope>NUCLEOTIDE SEQUENCE [LARGE SCALE GENOMIC DNA]</scope>
</reference>
<name>W5LX53_LEPOC</name>
<feature type="transmembrane region" description="Helical" evidence="9">
    <location>
        <begin position="40"/>
        <end position="64"/>
    </location>
</feature>
<proteinExistence type="predicted"/>
<dbReference type="Proteomes" id="UP000018468">
    <property type="component" value="Unassembled WGS sequence"/>
</dbReference>
<feature type="transmembrane region" description="Helical" evidence="9">
    <location>
        <begin position="6"/>
        <end position="28"/>
    </location>
</feature>
<evidence type="ECO:0000313" key="11">
    <source>
        <dbReference type="Ensembl" id="ENSLOCP00000000710.1"/>
    </source>
</evidence>
<keyword evidence="7" id="KW-0325">Glycoprotein</keyword>
<evidence type="ECO:0000313" key="12">
    <source>
        <dbReference type="Proteomes" id="UP000018468"/>
    </source>
</evidence>
<reference evidence="11" key="3">
    <citation type="submission" date="2025-09" db="UniProtKB">
        <authorList>
            <consortium name="Ensembl"/>
        </authorList>
    </citation>
    <scope>IDENTIFICATION</scope>
</reference>
<keyword evidence="12" id="KW-1185">Reference proteome</keyword>
<dbReference type="AlphaFoldDB" id="W5LX53"/>
<dbReference type="SUPFAM" id="SSF81321">
    <property type="entry name" value="Family A G protein-coupled receptor-like"/>
    <property type="match status" value="1"/>
</dbReference>
<evidence type="ECO:0000259" key="10">
    <source>
        <dbReference type="PROSITE" id="PS50262"/>
    </source>
</evidence>
<evidence type="ECO:0000256" key="9">
    <source>
        <dbReference type="SAM" id="Phobius"/>
    </source>
</evidence>
<keyword evidence="2 9" id="KW-0812">Transmembrane</keyword>
<feature type="transmembrane region" description="Helical" evidence="9">
    <location>
        <begin position="144"/>
        <end position="167"/>
    </location>
</feature>
<protein>
    <recommendedName>
        <fullName evidence="10">G-protein coupled receptors family 1 profile domain-containing protein</fullName>
    </recommendedName>
</protein>
<dbReference type="Ensembl" id="ENSLOCT00000000713.1">
    <property type="protein sequence ID" value="ENSLOCP00000000710.1"/>
    <property type="gene ID" value="ENSLOCG00000000643.1"/>
</dbReference>
<evidence type="ECO:0000256" key="1">
    <source>
        <dbReference type="ARBA" id="ARBA00004141"/>
    </source>
</evidence>
<dbReference type="GO" id="GO:0007186">
    <property type="term" value="P:G protein-coupled receptor signaling pathway"/>
    <property type="evidence" value="ECO:0000318"/>
    <property type="project" value="GO_Central"/>
</dbReference>
<feature type="domain" description="G-protein coupled receptors family 1 profile" evidence="10">
    <location>
        <begin position="19"/>
        <end position="240"/>
    </location>
</feature>
<keyword evidence="6" id="KW-0675">Receptor</keyword>
<keyword evidence="8" id="KW-0807">Transducer</keyword>
<evidence type="ECO:0000256" key="7">
    <source>
        <dbReference type="ARBA" id="ARBA00023180"/>
    </source>
</evidence>
<accession>W5LX53</accession>
<evidence type="ECO:0000256" key="6">
    <source>
        <dbReference type="ARBA" id="ARBA00023170"/>
    </source>
</evidence>
<evidence type="ECO:0000256" key="3">
    <source>
        <dbReference type="ARBA" id="ARBA00022989"/>
    </source>
</evidence>
<keyword evidence="3 9" id="KW-1133">Transmembrane helix</keyword>
<dbReference type="InParanoid" id="W5LX53"/>
<feature type="transmembrane region" description="Helical" evidence="9">
    <location>
        <begin position="220"/>
        <end position="242"/>
    </location>
</feature>
<keyword evidence="4" id="KW-0297">G-protein coupled receptor</keyword>
<dbReference type="GO" id="GO:0005886">
    <property type="term" value="C:plasma membrane"/>
    <property type="evidence" value="ECO:0000318"/>
    <property type="project" value="GO_Central"/>
</dbReference>
<dbReference type="PROSITE" id="PS50262">
    <property type="entry name" value="G_PROTEIN_RECEP_F1_2"/>
    <property type="match status" value="1"/>
</dbReference>